<evidence type="ECO:0000313" key="12">
    <source>
        <dbReference type="EMBL" id="MCA9379910.1"/>
    </source>
</evidence>
<dbReference type="InterPro" id="IPR036389">
    <property type="entry name" value="RNase_III_sf"/>
</dbReference>
<keyword evidence="5 9" id="KW-0540">Nuclease</keyword>
<dbReference type="FunFam" id="1.10.1520.10:FF:000001">
    <property type="entry name" value="Ribonuclease 3"/>
    <property type="match status" value="1"/>
</dbReference>
<feature type="active site" evidence="9">
    <location>
        <position position="53"/>
    </location>
</feature>
<organism evidence="12 13">
    <name type="scientific">Candidatus Dojkabacteria bacterium</name>
    <dbReference type="NCBI Taxonomy" id="2099670"/>
    <lineage>
        <taxon>Bacteria</taxon>
        <taxon>Candidatus Dojkabacteria</taxon>
    </lineage>
</organism>
<keyword evidence="9" id="KW-0963">Cytoplasm</keyword>
<dbReference type="InterPro" id="IPR011907">
    <property type="entry name" value="RNase_III"/>
</dbReference>
<dbReference type="EMBL" id="JAGQLL010000017">
    <property type="protein sequence ID" value="MCA9379910.1"/>
    <property type="molecule type" value="Genomic_DNA"/>
</dbReference>
<dbReference type="GO" id="GO:0010468">
    <property type="term" value="P:regulation of gene expression"/>
    <property type="evidence" value="ECO:0007669"/>
    <property type="project" value="TreeGrafter"/>
</dbReference>
<dbReference type="GO" id="GO:0006364">
    <property type="term" value="P:rRNA processing"/>
    <property type="evidence" value="ECO:0007669"/>
    <property type="project" value="UniProtKB-UniRule"/>
</dbReference>
<evidence type="ECO:0000256" key="8">
    <source>
        <dbReference type="ARBA" id="ARBA00022884"/>
    </source>
</evidence>
<dbReference type="Pfam" id="PF14622">
    <property type="entry name" value="Ribonucleas_3_3"/>
    <property type="match status" value="1"/>
</dbReference>
<accession>A0A955L121</accession>
<dbReference type="PROSITE" id="PS50142">
    <property type="entry name" value="RNASE_3_2"/>
    <property type="match status" value="1"/>
</dbReference>
<dbReference type="SUPFAM" id="SSF69065">
    <property type="entry name" value="RNase III domain-like"/>
    <property type="match status" value="1"/>
</dbReference>
<dbReference type="PANTHER" id="PTHR11207:SF0">
    <property type="entry name" value="RIBONUCLEASE 3"/>
    <property type="match status" value="1"/>
</dbReference>
<dbReference type="CDD" id="cd00593">
    <property type="entry name" value="RIBOc"/>
    <property type="match status" value="1"/>
</dbReference>
<keyword evidence="8 9" id="KW-0694">RNA-binding</keyword>
<name>A0A955L121_9BACT</name>
<keyword evidence="9" id="KW-0460">Magnesium</keyword>
<sequence>MKNNKDLSELESKLGVEFLNKKLLTTALTHRSYLNENQSEEIENNERLEFLGDAVLELITTEYLFLQHPQRPEGELTSFRSALVKTTSLGDTALELTIGEYIFMSKGEEVTGGRTRPYILANTFESILGAIYLDQGYEVAKNFVIGKLFPKLDEIIENRLDIDSKSKLQELSQEVLNYTPVYELKSAIGPDHDKEFIMSVKIVNRIFGEGKGKSKQEAEQNAAQYALDHWQDLVSQT</sequence>
<dbReference type="GO" id="GO:0006397">
    <property type="term" value="P:mRNA processing"/>
    <property type="evidence" value="ECO:0007669"/>
    <property type="project" value="UniProtKB-UniRule"/>
</dbReference>
<evidence type="ECO:0000313" key="13">
    <source>
        <dbReference type="Proteomes" id="UP000745577"/>
    </source>
</evidence>
<dbReference type="SMART" id="SM00358">
    <property type="entry name" value="DSRM"/>
    <property type="match status" value="1"/>
</dbReference>
<comment type="cofactor">
    <cofactor evidence="9">
        <name>Mg(2+)</name>
        <dbReference type="ChEBI" id="CHEBI:18420"/>
    </cofactor>
</comment>
<keyword evidence="9" id="KW-0699">rRNA-binding</keyword>
<dbReference type="NCBIfam" id="TIGR02191">
    <property type="entry name" value="RNaseIII"/>
    <property type="match status" value="1"/>
</dbReference>
<dbReference type="InterPro" id="IPR000999">
    <property type="entry name" value="RNase_III_dom"/>
</dbReference>
<comment type="caution">
    <text evidence="12">The sequence shown here is derived from an EMBL/GenBank/DDBJ whole genome shotgun (WGS) entry which is preliminary data.</text>
</comment>
<evidence type="ECO:0000256" key="9">
    <source>
        <dbReference type="HAMAP-Rule" id="MF_00104"/>
    </source>
</evidence>
<protein>
    <recommendedName>
        <fullName evidence="9">Ribonuclease 3</fullName>
        <ecNumber evidence="9">3.1.26.3</ecNumber>
    </recommendedName>
    <alternativeName>
        <fullName evidence="9">Ribonuclease III</fullName>
        <shortName evidence="9">RNase III</shortName>
    </alternativeName>
</protein>
<keyword evidence="6 9" id="KW-0255">Endonuclease</keyword>
<feature type="binding site" evidence="9">
    <location>
        <position position="125"/>
    </location>
    <ligand>
        <name>Mg(2+)</name>
        <dbReference type="ChEBI" id="CHEBI:18420"/>
    </ligand>
</feature>
<comment type="function">
    <text evidence="9">Digests double-stranded RNA. Involved in the processing of primary rRNA transcript to yield the immediate precursors to the large and small rRNAs (23S and 16S). Processes some mRNAs, and tRNAs when they are encoded in the rRNA operon. Processes pre-crRNA and tracrRNA of type II CRISPR loci if present in the organism.</text>
</comment>
<dbReference type="PROSITE" id="PS00517">
    <property type="entry name" value="RNASE_3_1"/>
    <property type="match status" value="1"/>
</dbReference>
<dbReference type="HAMAP" id="MF_00104">
    <property type="entry name" value="RNase_III"/>
    <property type="match status" value="1"/>
</dbReference>
<keyword evidence="9" id="KW-0479">Metal-binding</keyword>
<dbReference type="AlphaFoldDB" id="A0A955L121"/>
<evidence type="ECO:0000259" key="11">
    <source>
        <dbReference type="PROSITE" id="PS50142"/>
    </source>
</evidence>
<comment type="subcellular location">
    <subcellularLocation>
        <location evidence="9">Cytoplasm</location>
    </subcellularLocation>
</comment>
<gene>
    <name evidence="9 12" type="primary">rnc</name>
    <name evidence="12" type="ORF">KC675_01895</name>
</gene>
<dbReference type="GO" id="GO:0019843">
    <property type="term" value="F:rRNA binding"/>
    <property type="evidence" value="ECO:0007669"/>
    <property type="project" value="UniProtKB-KW"/>
</dbReference>
<evidence type="ECO:0000256" key="5">
    <source>
        <dbReference type="ARBA" id="ARBA00022722"/>
    </source>
</evidence>
<dbReference type="SUPFAM" id="SSF54768">
    <property type="entry name" value="dsRNA-binding domain-like"/>
    <property type="match status" value="1"/>
</dbReference>
<keyword evidence="7 9" id="KW-0378">Hydrolase</keyword>
<evidence type="ECO:0000256" key="4">
    <source>
        <dbReference type="ARBA" id="ARBA00022664"/>
    </source>
</evidence>
<feature type="domain" description="DRBM" evidence="10">
    <location>
        <begin position="163"/>
        <end position="232"/>
    </location>
</feature>
<reference evidence="12" key="1">
    <citation type="submission" date="2020-04" db="EMBL/GenBank/DDBJ databases">
        <authorList>
            <person name="Zhang T."/>
        </authorList>
    </citation>
    <scope>NUCLEOTIDE SEQUENCE</scope>
    <source>
        <strain evidence="12">HKST-UBA15</strain>
    </source>
</reference>
<feature type="binding site" evidence="9">
    <location>
        <position position="49"/>
    </location>
    <ligand>
        <name>Mg(2+)</name>
        <dbReference type="ChEBI" id="CHEBI:18420"/>
    </ligand>
</feature>
<evidence type="ECO:0000256" key="3">
    <source>
        <dbReference type="ARBA" id="ARBA00022552"/>
    </source>
</evidence>
<dbReference type="Gene3D" id="1.10.1520.10">
    <property type="entry name" value="Ribonuclease III domain"/>
    <property type="match status" value="1"/>
</dbReference>
<dbReference type="CDD" id="cd10845">
    <property type="entry name" value="DSRM_RNAse_III_family"/>
    <property type="match status" value="1"/>
</dbReference>
<dbReference type="EC" id="3.1.26.3" evidence="9"/>
<dbReference type="PROSITE" id="PS50137">
    <property type="entry name" value="DS_RBD"/>
    <property type="match status" value="1"/>
</dbReference>
<evidence type="ECO:0000256" key="1">
    <source>
        <dbReference type="ARBA" id="ARBA00000109"/>
    </source>
</evidence>
<feature type="active site" evidence="9">
    <location>
        <position position="125"/>
    </location>
</feature>
<evidence type="ECO:0000256" key="6">
    <source>
        <dbReference type="ARBA" id="ARBA00022759"/>
    </source>
</evidence>
<reference evidence="12" key="2">
    <citation type="journal article" date="2021" name="Microbiome">
        <title>Successional dynamics and alternative stable states in a saline activated sludge microbial community over 9 years.</title>
        <authorList>
            <person name="Wang Y."/>
            <person name="Ye J."/>
            <person name="Ju F."/>
            <person name="Liu L."/>
            <person name="Boyd J.A."/>
            <person name="Deng Y."/>
            <person name="Parks D.H."/>
            <person name="Jiang X."/>
            <person name="Yin X."/>
            <person name="Woodcroft B.J."/>
            <person name="Tyson G.W."/>
            <person name="Hugenholtz P."/>
            <person name="Polz M.F."/>
            <person name="Zhang T."/>
        </authorList>
    </citation>
    <scope>NUCLEOTIDE SEQUENCE</scope>
    <source>
        <strain evidence="12">HKST-UBA15</strain>
    </source>
</reference>
<keyword evidence="4 9" id="KW-0507">mRNA processing</keyword>
<comment type="subunit">
    <text evidence="9">Homodimer.</text>
</comment>
<dbReference type="Proteomes" id="UP000745577">
    <property type="component" value="Unassembled WGS sequence"/>
</dbReference>
<evidence type="ECO:0000256" key="2">
    <source>
        <dbReference type="ARBA" id="ARBA00010183"/>
    </source>
</evidence>
<dbReference type="Gene3D" id="3.30.160.20">
    <property type="match status" value="1"/>
</dbReference>
<comment type="catalytic activity">
    <reaction evidence="1 9">
        <text>Endonucleolytic cleavage to 5'-phosphomonoester.</text>
        <dbReference type="EC" id="3.1.26.3"/>
    </reaction>
</comment>
<proteinExistence type="inferred from homology"/>
<keyword evidence="3 9" id="KW-0698">rRNA processing</keyword>
<feature type="domain" description="RNase III" evidence="11">
    <location>
        <begin position="7"/>
        <end position="136"/>
    </location>
</feature>
<keyword evidence="9" id="KW-0819">tRNA processing</keyword>
<dbReference type="GO" id="GO:0004525">
    <property type="term" value="F:ribonuclease III activity"/>
    <property type="evidence" value="ECO:0007669"/>
    <property type="project" value="UniProtKB-UniRule"/>
</dbReference>
<feature type="binding site" evidence="9">
    <location>
        <position position="122"/>
    </location>
    <ligand>
        <name>Mg(2+)</name>
        <dbReference type="ChEBI" id="CHEBI:18420"/>
    </ligand>
</feature>
<dbReference type="GO" id="GO:0046872">
    <property type="term" value="F:metal ion binding"/>
    <property type="evidence" value="ECO:0007669"/>
    <property type="project" value="UniProtKB-KW"/>
</dbReference>
<evidence type="ECO:0000256" key="7">
    <source>
        <dbReference type="ARBA" id="ARBA00022801"/>
    </source>
</evidence>
<dbReference type="GO" id="GO:0008033">
    <property type="term" value="P:tRNA processing"/>
    <property type="evidence" value="ECO:0007669"/>
    <property type="project" value="UniProtKB-KW"/>
</dbReference>
<dbReference type="PANTHER" id="PTHR11207">
    <property type="entry name" value="RIBONUCLEASE III"/>
    <property type="match status" value="1"/>
</dbReference>
<comment type="similarity">
    <text evidence="2">Belongs to the ribonuclease III family.</text>
</comment>
<dbReference type="GO" id="GO:0005737">
    <property type="term" value="C:cytoplasm"/>
    <property type="evidence" value="ECO:0007669"/>
    <property type="project" value="UniProtKB-SubCell"/>
</dbReference>
<dbReference type="SMART" id="SM00535">
    <property type="entry name" value="RIBOc"/>
    <property type="match status" value="1"/>
</dbReference>
<dbReference type="InterPro" id="IPR014720">
    <property type="entry name" value="dsRBD_dom"/>
</dbReference>
<dbReference type="GO" id="GO:0003725">
    <property type="term" value="F:double-stranded RNA binding"/>
    <property type="evidence" value="ECO:0007669"/>
    <property type="project" value="TreeGrafter"/>
</dbReference>
<dbReference type="Pfam" id="PF00035">
    <property type="entry name" value="dsrm"/>
    <property type="match status" value="1"/>
</dbReference>
<evidence type="ECO:0000259" key="10">
    <source>
        <dbReference type="PROSITE" id="PS50137"/>
    </source>
</evidence>